<dbReference type="EMBL" id="JARXVC010000004">
    <property type="protein sequence ID" value="MDH6280922.1"/>
    <property type="molecule type" value="Genomic_DNA"/>
</dbReference>
<proteinExistence type="predicted"/>
<gene>
    <name evidence="1" type="ORF">M2280_002135</name>
</gene>
<reference evidence="1 2" key="1">
    <citation type="submission" date="2023-04" db="EMBL/GenBank/DDBJ databases">
        <title>Forest soil microbial communities from Buena Vista Peninsula, Colon Province, Panama.</title>
        <authorList>
            <person name="Bouskill N."/>
        </authorList>
    </citation>
    <scope>NUCLEOTIDE SEQUENCE [LARGE SCALE GENOMIC DNA]</scope>
    <source>
        <strain evidence="1 2">CFH S0262</strain>
    </source>
</reference>
<sequence>MTLTRPGVGTEIDHRESPRYEPFTATREIVAMLRNAELQGSATSDLDSYLQSLEIQYYLKGMLDVFHESDALFHPHASAVHVSGPVARMIAILQDKFGPGFHDDVSDSSVEIAFHQGVDEAMSAVIDWSRKVVTI</sequence>
<dbReference type="RefSeq" id="WP_280760252.1">
    <property type="nucleotide sequence ID" value="NZ_JARXVC010000004.1"/>
</dbReference>
<name>A0ABT6M9D0_9NOCA</name>
<accession>A0ABT6M9D0</accession>
<comment type="caution">
    <text evidence="1">The sequence shown here is derived from an EMBL/GenBank/DDBJ whole genome shotgun (WGS) entry which is preliminary data.</text>
</comment>
<evidence type="ECO:0000313" key="1">
    <source>
        <dbReference type="EMBL" id="MDH6280922.1"/>
    </source>
</evidence>
<organism evidence="1 2">
    <name type="scientific">Prescottella agglutinans</name>
    <dbReference type="NCBI Taxonomy" id="1644129"/>
    <lineage>
        <taxon>Bacteria</taxon>
        <taxon>Bacillati</taxon>
        <taxon>Actinomycetota</taxon>
        <taxon>Actinomycetes</taxon>
        <taxon>Mycobacteriales</taxon>
        <taxon>Nocardiaceae</taxon>
        <taxon>Prescottella</taxon>
    </lineage>
</organism>
<keyword evidence="2" id="KW-1185">Reference proteome</keyword>
<protein>
    <submittedName>
        <fullName evidence="1">Uncharacterized protein</fullName>
    </submittedName>
</protein>
<dbReference type="Proteomes" id="UP001160334">
    <property type="component" value="Unassembled WGS sequence"/>
</dbReference>
<evidence type="ECO:0000313" key="2">
    <source>
        <dbReference type="Proteomes" id="UP001160334"/>
    </source>
</evidence>